<protein>
    <submittedName>
        <fullName evidence="1">Endoribonuclease E-like protein</fullName>
    </submittedName>
</protein>
<comment type="caution">
    <text evidence="1">The sequence shown here is derived from an EMBL/GenBank/DDBJ whole genome shotgun (WGS) entry which is preliminary data.</text>
</comment>
<reference evidence="1 2" key="1">
    <citation type="journal article" date="2023" name="Science">
        <title>Complex scaffold remodeling in plant triterpene biosynthesis.</title>
        <authorList>
            <person name="De La Pena R."/>
            <person name="Hodgson H."/>
            <person name="Liu J.C."/>
            <person name="Stephenson M.J."/>
            <person name="Martin A.C."/>
            <person name="Owen C."/>
            <person name="Harkess A."/>
            <person name="Leebens-Mack J."/>
            <person name="Jimenez L.E."/>
            <person name="Osbourn A."/>
            <person name="Sattely E.S."/>
        </authorList>
    </citation>
    <scope>NUCLEOTIDE SEQUENCE [LARGE SCALE GENOMIC DNA]</scope>
    <source>
        <strain evidence="2">cv. JPN11</strain>
        <tissue evidence="1">Leaf</tissue>
    </source>
</reference>
<sequence>MLFNIDEQLLGRRFPKVIFLQKPFHKYQCCFSLCLVNVLEFCLMELSCVALQGSVFLPLRNSRARIPVIPSVRNSAPLLCFSHKQNCCPLLVDPVRLRQSSLAAVVRDTTIVHDDSNQVSDPTPIHDEPTRDSENTEDEDSSSEGVNDGKMIRVCDKLIEVFMVDKPTPTDWRRLLAFSKEWNNLRSHFYKRCQDRADSEEDPGMKHKLLRLGRKLKEIDEDMQRHNELLEVIEEAPSEISQIVSKRRKDFTKEFFVHLHTVAESYYNNPAKQNDIAKLGNMCLAAVQSYDAATESIEALNAAELKFQDIINSPSVDAACKKIDTLAEKNQLDSALVLMITKAWSAAKESNMMKDEVKDILYHLYMTARGNLQRLMPKEVRILKYLLTIKDPEEQLCALKDAFTPGEEIEGKDVDTLYTTPEKLHALMRTVVDAYNFSQEGTLIKEAKDLMNPKIIEKMEELRKLVEKHFM</sequence>
<evidence type="ECO:0000313" key="1">
    <source>
        <dbReference type="EMBL" id="KAJ4701246.1"/>
    </source>
</evidence>
<organism evidence="1 2">
    <name type="scientific">Melia azedarach</name>
    <name type="common">Chinaberry tree</name>
    <dbReference type="NCBI Taxonomy" id="155640"/>
    <lineage>
        <taxon>Eukaryota</taxon>
        <taxon>Viridiplantae</taxon>
        <taxon>Streptophyta</taxon>
        <taxon>Embryophyta</taxon>
        <taxon>Tracheophyta</taxon>
        <taxon>Spermatophyta</taxon>
        <taxon>Magnoliopsida</taxon>
        <taxon>eudicotyledons</taxon>
        <taxon>Gunneridae</taxon>
        <taxon>Pentapetalae</taxon>
        <taxon>rosids</taxon>
        <taxon>malvids</taxon>
        <taxon>Sapindales</taxon>
        <taxon>Meliaceae</taxon>
        <taxon>Melia</taxon>
    </lineage>
</organism>
<accession>A0ACC1WQT4</accession>
<evidence type="ECO:0000313" key="2">
    <source>
        <dbReference type="Proteomes" id="UP001164539"/>
    </source>
</evidence>
<name>A0ACC1WQT4_MELAZ</name>
<proteinExistence type="predicted"/>
<gene>
    <name evidence="1" type="ORF">OWV82_024517</name>
</gene>
<keyword evidence="2" id="KW-1185">Reference proteome</keyword>
<dbReference type="Proteomes" id="UP001164539">
    <property type="component" value="Chromosome 14"/>
</dbReference>
<dbReference type="EMBL" id="CM051407">
    <property type="protein sequence ID" value="KAJ4701246.1"/>
    <property type="molecule type" value="Genomic_DNA"/>
</dbReference>